<evidence type="ECO:0000313" key="5">
    <source>
        <dbReference type="Proteomes" id="UP000197768"/>
    </source>
</evidence>
<reference evidence="4 5" key="1">
    <citation type="journal article" date="2017" name="Infect. Genet. Evol.">
        <title>Comparative genome analysis of fish pathogen Flavobacterium columnare reveals extensive sequence diversity within the species.</title>
        <authorList>
            <person name="Kayansamruaj P."/>
            <person name="Dong H.T."/>
            <person name="Hirono I."/>
            <person name="Kondo H."/>
            <person name="Senapin S."/>
            <person name="Rodkhum C."/>
        </authorList>
    </citation>
    <scope>NUCLEOTIDE SEQUENCE [LARGE SCALE GENOMIC DNA]</scope>
    <source>
        <strain evidence="4 5">1215</strain>
    </source>
</reference>
<sequence length="345" mass="37867">MTKKPENIMVGISIGDLNGIGSEVVLKSLEDTRMLELCTPIIFANVKIISYLKKQLNLNVNLHGIDKLDQAVVGKVNVLNVWREGVNLEWGVEDQNVGKYAVKSFVTATQALKEGKIDVLVTAPVSKVNIQSGDFSFPGHTDYLNQELEGDALMLMIQDSLRVGLLTDHVPINEVVSHLTEELISKKVKTIHQSLIQDFQINKPKIAMLGLNPHSGDHGVIGQEEEMILKPVLKKLFEEGMLVFGPFSADGFFGSGQYEKYDAVVAVYHDQGLIPFKTLSFGKGVNYTAGLDKIRTSPDHGTGFDIAGKGVASHTSFTEAIYAALDIFKARNIYKEITANPLKAK</sequence>
<dbReference type="GO" id="GO:0046872">
    <property type="term" value="F:metal ion binding"/>
    <property type="evidence" value="ECO:0007669"/>
    <property type="project" value="UniProtKB-KW"/>
</dbReference>
<keyword evidence="3" id="KW-0520">NAD</keyword>
<dbReference type="Pfam" id="PF04166">
    <property type="entry name" value="PdxA"/>
    <property type="match status" value="1"/>
</dbReference>
<dbReference type="Gene3D" id="3.40.718.10">
    <property type="entry name" value="Isopropylmalate Dehydrogenase"/>
    <property type="match status" value="1"/>
</dbReference>
<dbReference type="GO" id="GO:0016491">
    <property type="term" value="F:oxidoreductase activity"/>
    <property type="evidence" value="ECO:0007669"/>
    <property type="project" value="UniProtKB-KW"/>
</dbReference>
<dbReference type="SUPFAM" id="SSF53659">
    <property type="entry name" value="Isocitrate/Isopropylmalate dehydrogenase-like"/>
    <property type="match status" value="1"/>
</dbReference>
<keyword evidence="2" id="KW-0560">Oxidoreductase</keyword>
<dbReference type="GO" id="GO:0051287">
    <property type="term" value="F:NAD binding"/>
    <property type="evidence" value="ECO:0007669"/>
    <property type="project" value="InterPro"/>
</dbReference>
<dbReference type="NCBIfam" id="TIGR00557">
    <property type="entry name" value="pdxA"/>
    <property type="match status" value="1"/>
</dbReference>
<evidence type="ECO:0000256" key="1">
    <source>
        <dbReference type="ARBA" id="ARBA00022723"/>
    </source>
</evidence>
<evidence type="ECO:0000256" key="3">
    <source>
        <dbReference type="ARBA" id="ARBA00023027"/>
    </source>
</evidence>
<comment type="caution">
    <text evidence="4">The sequence shown here is derived from an EMBL/GenBank/DDBJ whole genome shotgun (WGS) entry which is preliminary data.</text>
</comment>
<evidence type="ECO:0000256" key="2">
    <source>
        <dbReference type="ARBA" id="ARBA00023002"/>
    </source>
</evidence>
<keyword evidence="1" id="KW-0479">Metal-binding</keyword>
<dbReference type="EMBL" id="MTCZ01000058">
    <property type="protein sequence ID" value="OWP84052.1"/>
    <property type="molecule type" value="Genomic_DNA"/>
</dbReference>
<name>A0A246GIW5_9FLAO</name>
<dbReference type="RefSeq" id="WP_088392534.1">
    <property type="nucleotide sequence ID" value="NZ_MTCZ01000058.1"/>
</dbReference>
<dbReference type="Proteomes" id="UP000197768">
    <property type="component" value="Unassembled WGS sequence"/>
</dbReference>
<dbReference type="AlphaFoldDB" id="A0A246GIW5"/>
<gene>
    <name evidence="4" type="ORF">BWK59_07365</name>
</gene>
<dbReference type="PANTHER" id="PTHR30004:SF6">
    <property type="entry name" value="D-THREONATE 4-PHOSPHATE DEHYDROGENASE"/>
    <property type="match status" value="1"/>
</dbReference>
<proteinExistence type="predicted"/>
<accession>A0A246GIW5</accession>
<dbReference type="InterPro" id="IPR005255">
    <property type="entry name" value="PdxA_fam"/>
</dbReference>
<dbReference type="PANTHER" id="PTHR30004">
    <property type="entry name" value="4-HYDROXYTHREONINE-4-PHOSPHATE DEHYDROGENASE"/>
    <property type="match status" value="1"/>
</dbReference>
<organism evidence="4 5">
    <name type="scientific">Flavobacterium davisii</name>
    <dbReference type="NCBI Taxonomy" id="2906077"/>
    <lineage>
        <taxon>Bacteria</taxon>
        <taxon>Pseudomonadati</taxon>
        <taxon>Bacteroidota</taxon>
        <taxon>Flavobacteriia</taxon>
        <taxon>Flavobacteriales</taxon>
        <taxon>Flavobacteriaceae</taxon>
        <taxon>Flavobacterium</taxon>
    </lineage>
</organism>
<evidence type="ECO:0000313" key="4">
    <source>
        <dbReference type="EMBL" id="OWP84052.1"/>
    </source>
</evidence>
<protein>
    <submittedName>
        <fullName evidence="4">4-hydroxythreonine-4-phosphate dehydrogenase PdxA</fullName>
    </submittedName>
</protein>